<dbReference type="RefSeq" id="WP_110787393.1">
    <property type="nucleotide sequence ID" value="NZ_QKQS01000023.1"/>
</dbReference>
<evidence type="ECO:0000313" key="4">
    <source>
        <dbReference type="Proteomes" id="UP000248134"/>
    </source>
</evidence>
<organism evidence="3 4">
    <name type="scientific">Rhodopseudomonas palustris</name>
    <dbReference type="NCBI Taxonomy" id="1076"/>
    <lineage>
        <taxon>Bacteria</taxon>
        <taxon>Pseudomonadati</taxon>
        <taxon>Pseudomonadota</taxon>
        <taxon>Alphaproteobacteria</taxon>
        <taxon>Hyphomicrobiales</taxon>
        <taxon>Nitrobacteraceae</taxon>
        <taxon>Rhodopseudomonas</taxon>
    </lineage>
</organism>
<keyword evidence="1" id="KW-0732">Signal</keyword>
<dbReference type="PANTHER" id="PTHR30535">
    <property type="entry name" value="VITAMIN B12-BINDING PROTEIN"/>
    <property type="match status" value="1"/>
</dbReference>
<evidence type="ECO:0000256" key="1">
    <source>
        <dbReference type="SAM" id="SignalP"/>
    </source>
</evidence>
<dbReference type="InterPro" id="IPR002491">
    <property type="entry name" value="ABC_transptr_periplasmic_BD"/>
</dbReference>
<dbReference type="SUPFAM" id="SSF53807">
    <property type="entry name" value="Helical backbone' metal receptor"/>
    <property type="match status" value="1"/>
</dbReference>
<dbReference type="EMBL" id="QKQS01000023">
    <property type="protein sequence ID" value="PZA11307.1"/>
    <property type="molecule type" value="Genomic_DNA"/>
</dbReference>
<feature type="domain" description="Fe/B12 periplasmic-binding" evidence="2">
    <location>
        <begin position="19"/>
        <end position="269"/>
    </location>
</feature>
<dbReference type="InterPro" id="IPR050902">
    <property type="entry name" value="ABC_Transporter_SBP"/>
</dbReference>
<proteinExistence type="predicted"/>
<gene>
    <name evidence="3" type="ORF">DNX69_18645</name>
</gene>
<dbReference type="Proteomes" id="UP000248134">
    <property type="component" value="Unassembled WGS sequence"/>
</dbReference>
<dbReference type="PROSITE" id="PS50983">
    <property type="entry name" value="FE_B12_PBP"/>
    <property type="match status" value="1"/>
</dbReference>
<dbReference type="OrthoDB" id="1632039at2"/>
<protein>
    <submittedName>
        <fullName evidence="3">ABC transporter substrate-binding protein</fullName>
    </submittedName>
</protein>
<sequence>MMLLVASLATAASAAAAPKVVSINTCTDQLLLTLADPDQILGLSPYARDADRSFLAAEAAQFPQLSGGAEDVLMLKPDVVVGGRYTKRATRELLKQMGLRVVEFDSVKTIDESKAQIRQMADLLGHPERADAAIARIDAAVARAKQAASRTRFTVLPLARRGWVSGRDSLISTLLDTVGLRNAASGLGLQRGGFTSLEAVVALRPDFLLMTSDSDFAEDEGRAFVLHPALQRFYPSSKRITVPERLTVCGGPMLADALDRLTEEFTRVER</sequence>
<evidence type="ECO:0000313" key="3">
    <source>
        <dbReference type="EMBL" id="PZA11307.1"/>
    </source>
</evidence>
<feature type="signal peptide" evidence="1">
    <location>
        <begin position="1"/>
        <end position="16"/>
    </location>
</feature>
<dbReference type="AlphaFoldDB" id="A0A323UGE4"/>
<evidence type="ECO:0000259" key="2">
    <source>
        <dbReference type="PROSITE" id="PS50983"/>
    </source>
</evidence>
<reference evidence="3 4" key="1">
    <citation type="submission" date="2018-06" db="EMBL/GenBank/DDBJ databases">
        <title>Draft Whole-Genome Sequence of the purple photosynthetic bacterium Rhodospeudomonas palustris XCP.</title>
        <authorList>
            <person name="Rayyan A."/>
            <person name="Meyer T.E."/>
            <person name="Kyndt J.A."/>
        </authorList>
    </citation>
    <scope>NUCLEOTIDE SEQUENCE [LARGE SCALE GENOMIC DNA]</scope>
    <source>
        <strain evidence="3 4">XCP</strain>
    </source>
</reference>
<feature type="chain" id="PRO_5016263987" evidence="1">
    <location>
        <begin position="17"/>
        <end position="270"/>
    </location>
</feature>
<dbReference type="PANTHER" id="PTHR30535:SF4">
    <property type="entry name" value="HEMIN-BINDING PERIPLASMIC PROTEIN HMUT"/>
    <property type="match status" value="1"/>
</dbReference>
<dbReference type="Pfam" id="PF01497">
    <property type="entry name" value="Peripla_BP_2"/>
    <property type="match status" value="1"/>
</dbReference>
<comment type="caution">
    <text evidence="3">The sequence shown here is derived from an EMBL/GenBank/DDBJ whole genome shotgun (WGS) entry which is preliminary data.</text>
</comment>
<accession>A0A323UGE4</accession>
<dbReference type="Gene3D" id="3.40.50.1980">
    <property type="entry name" value="Nitrogenase molybdenum iron protein domain"/>
    <property type="match status" value="2"/>
</dbReference>
<name>A0A323UGE4_RHOPL</name>